<gene>
    <name evidence="3" type="ORF">ACFOSB_13195</name>
</gene>
<feature type="signal peptide" evidence="2">
    <location>
        <begin position="1"/>
        <end position="25"/>
    </location>
</feature>
<dbReference type="EMBL" id="JBHRZG010000014">
    <property type="protein sequence ID" value="MFC3833817.1"/>
    <property type="molecule type" value="Genomic_DNA"/>
</dbReference>
<evidence type="ECO:0000313" key="4">
    <source>
        <dbReference type="Proteomes" id="UP001595803"/>
    </source>
</evidence>
<name>A0ABV7Z8S5_9DEIO</name>
<dbReference type="PROSITE" id="PS51257">
    <property type="entry name" value="PROKAR_LIPOPROTEIN"/>
    <property type="match status" value="1"/>
</dbReference>
<reference evidence="4" key="1">
    <citation type="journal article" date="2019" name="Int. J. Syst. Evol. Microbiol.">
        <title>The Global Catalogue of Microorganisms (GCM) 10K type strain sequencing project: providing services to taxonomists for standard genome sequencing and annotation.</title>
        <authorList>
            <consortium name="The Broad Institute Genomics Platform"/>
            <consortium name="The Broad Institute Genome Sequencing Center for Infectious Disease"/>
            <person name="Wu L."/>
            <person name="Ma J."/>
        </authorList>
    </citation>
    <scope>NUCLEOTIDE SEQUENCE [LARGE SCALE GENOMIC DNA]</scope>
    <source>
        <strain evidence="4">CCTCC AB 2017081</strain>
    </source>
</reference>
<protein>
    <recommendedName>
        <fullName evidence="5">Lipoprotein</fullName>
    </recommendedName>
</protein>
<evidence type="ECO:0000256" key="2">
    <source>
        <dbReference type="SAM" id="SignalP"/>
    </source>
</evidence>
<dbReference type="Proteomes" id="UP001595803">
    <property type="component" value="Unassembled WGS sequence"/>
</dbReference>
<comment type="caution">
    <text evidence="3">The sequence shown here is derived from an EMBL/GenBank/DDBJ whole genome shotgun (WGS) entry which is preliminary data.</text>
</comment>
<feature type="chain" id="PRO_5045691549" description="Lipoprotein" evidence="2">
    <location>
        <begin position="26"/>
        <end position="131"/>
    </location>
</feature>
<keyword evidence="2" id="KW-0732">Signal</keyword>
<keyword evidence="4" id="KW-1185">Reference proteome</keyword>
<evidence type="ECO:0000313" key="3">
    <source>
        <dbReference type="EMBL" id="MFC3833817.1"/>
    </source>
</evidence>
<sequence length="131" mass="14190">MSVRPLLLLALLPLLSACQDTQARAENEALTRRVAALETQVQALKAAQVEVAAPDLEAQLSAQNCANDLTRALETYRENSIDGRYPAPAQLDLPETCGSQRVNWLRLDAAHYTFTVTGDRGQELARQSGGG</sequence>
<evidence type="ECO:0008006" key="5">
    <source>
        <dbReference type="Google" id="ProtNLM"/>
    </source>
</evidence>
<organism evidence="3 4">
    <name type="scientific">Deinococcus rufus</name>
    <dbReference type="NCBI Taxonomy" id="2136097"/>
    <lineage>
        <taxon>Bacteria</taxon>
        <taxon>Thermotogati</taxon>
        <taxon>Deinococcota</taxon>
        <taxon>Deinococci</taxon>
        <taxon>Deinococcales</taxon>
        <taxon>Deinococcaceae</taxon>
        <taxon>Deinococcus</taxon>
    </lineage>
</organism>
<evidence type="ECO:0000256" key="1">
    <source>
        <dbReference type="SAM" id="Coils"/>
    </source>
</evidence>
<dbReference type="RefSeq" id="WP_322473489.1">
    <property type="nucleotide sequence ID" value="NZ_JBHRZG010000014.1"/>
</dbReference>
<proteinExistence type="predicted"/>
<feature type="coiled-coil region" evidence="1">
    <location>
        <begin position="20"/>
        <end position="47"/>
    </location>
</feature>
<accession>A0ABV7Z8S5</accession>
<keyword evidence="1" id="KW-0175">Coiled coil</keyword>